<dbReference type="Proteomes" id="UP000035680">
    <property type="component" value="Unassembled WGS sequence"/>
</dbReference>
<keyword evidence="1" id="KW-1185">Reference proteome</keyword>
<name>A0A0K0F084_STRVS</name>
<dbReference type="AlphaFoldDB" id="A0A0K0F084"/>
<organism evidence="1 2">
    <name type="scientific">Strongyloides venezuelensis</name>
    <name type="common">Threadworm</name>
    <dbReference type="NCBI Taxonomy" id="75913"/>
    <lineage>
        <taxon>Eukaryota</taxon>
        <taxon>Metazoa</taxon>
        <taxon>Ecdysozoa</taxon>
        <taxon>Nematoda</taxon>
        <taxon>Chromadorea</taxon>
        <taxon>Rhabditida</taxon>
        <taxon>Tylenchina</taxon>
        <taxon>Panagrolaimomorpha</taxon>
        <taxon>Strongyloidoidea</taxon>
        <taxon>Strongyloididae</taxon>
        <taxon>Strongyloides</taxon>
    </lineage>
</organism>
<sequence length="66" mass="7678">MTLKLKIFKFQSVIFDLFKDIIAIYYANTDPRRVLDPAHLLQSCHLYVGPNALTIYVDIPLHFNDP</sequence>
<protein>
    <submittedName>
        <fullName evidence="2">Ovule protein</fullName>
    </submittedName>
</protein>
<accession>A0A0K0F084</accession>
<reference evidence="2" key="2">
    <citation type="submission" date="2015-08" db="UniProtKB">
        <authorList>
            <consortium name="WormBaseParasite"/>
        </authorList>
    </citation>
    <scope>IDENTIFICATION</scope>
</reference>
<proteinExistence type="predicted"/>
<evidence type="ECO:0000313" key="1">
    <source>
        <dbReference type="Proteomes" id="UP000035680"/>
    </source>
</evidence>
<dbReference type="WBParaSite" id="SVE_0219700.1">
    <property type="protein sequence ID" value="SVE_0219700.1"/>
    <property type="gene ID" value="SVE_0219700"/>
</dbReference>
<evidence type="ECO:0000313" key="2">
    <source>
        <dbReference type="WBParaSite" id="SVE_0219700.1"/>
    </source>
</evidence>
<reference evidence="1" key="1">
    <citation type="submission" date="2014-07" db="EMBL/GenBank/DDBJ databases">
        <authorList>
            <person name="Martin A.A"/>
            <person name="De Silva N."/>
        </authorList>
    </citation>
    <scope>NUCLEOTIDE SEQUENCE</scope>
</reference>